<name>A0A0F9CFM5_9ZZZZ</name>
<reference evidence="1" key="1">
    <citation type="journal article" date="2015" name="Nature">
        <title>Complex archaea that bridge the gap between prokaryotes and eukaryotes.</title>
        <authorList>
            <person name="Spang A."/>
            <person name="Saw J.H."/>
            <person name="Jorgensen S.L."/>
            <person name="Zaremba-Niedzwiedzka K."/>
            <person name="Martijn J."/>
            <person name="Lind A.E."/>
            <person name="van Eijk R."/>
            <person name="Schleper C."/>
            <person name="Guy L."/>
            <person name="Ettema T.J."/>
        </authorList>
    </citation>
    <scope>NUCLEOTIDE SEQUENCE</scope>
</reference>
<organism evidence="1">
    <name type="scientific">marine sediment metagenome</name>
    <dbReference type="NCBI Taxonomy" id="412755"/>
    <lineage>
        <taxon>unclassified sequences</taxon>
        <taxon>metagenomes</taxon>
        <taxon>ecological metagenomes</taxon>
    </lineage>
</organism>
<proteinExistence type="predicted"/>
<evidence type="ECO:0000313" key="1">
    <source>
        <dbReference type="EMBL" id="KKL25232.1"/>
    </source>
</evidence>
<sequence length="61" mass="7007">MNLLWDLLSPEAIGKLFAYQMEQYSLKLVDPHLPVKAVTVAGEVEPPEEVERLMKQPRSRD</sequence>
<gene>
    <name evidence="1" type="ORF">LCGC14_2407340</name>
</gene>
<accession>A0A0F9CFM5</accession>
<comment type="caution">
    <text evidence="1">The sequence shown here is derived from an EMBL/GenBank/DDBJ whole genome shotgun (WGS) entry which is preliminary data.</text>
</comment>
<protein>
    <submittedName>
        <fullName evidence="1">Uncharacterized protein</fullName>
    </submittedName>
</protein>
<dbReference type="AlphaFoldDB" id="A0A0F9CFM5"/>
<dbReference type="EMBL" id="LAZR01036293">
    <property type="protein sequence ID" value="KKL25232.1"/>
    <property type="molecule type" value="Genomic_DNA"/>
</dbReference>